<evidence type="ECO:0000313" key="3">
    <source>
        <dbReference type="Proteomes" id="UP000072660"/>
    </source>
</evidence>
<dbReference type="GO" id="GO:0045732">
    <property type="term" value="P:positive regulation of protein catabolic process"/>
    <property type="evidence" value="ECO:0007669"/>
    <property type="project" value="TreeGrafter"/>
</dbReference>
<reference evidence="2 3" key="1">
    <citation type="submission" date="2016-02" db="EMBL/GenBank/DDBJ databases">
        <authorList>
            <person name="Wen L."/>
            <person name="He K."/>
            <person name="Yang H."/>
        </authorList>
    </citation>
    <scope>NUCLEOTIDE SEQUENCE [LARGE SCALE GENOMIC DNA]</scope>
    <source>
        <strain evidence="2 3">CV58</strain>
    </source>
</reference>
<feature type="region of interest" description="Disordered" evidence="1">
    <location>
        <begin position="97"/>
        <end position="131"/>
    </location>
</feature>
<evidence type="ECO:0000313" key="2">
    <source>
        <dbReference type="EMBL" id="KXU39449.1"/>
    </source>
</evidence>
<dbReference type="Proteomes" id="UP000072660">
    <property type="component" value="Unassembled WGS sequence"/>
</dbReference>
<dbReference type="NCBIfam" id="NF008769">
    <property type="entry name" value="PRK11798.2-5"/>
    <property type="match status" value="1"/>
</dbReference>
<proteinExistence type="predicted"/>
<protein>
    <submittedName>
        <fullName evidence="2">Stringent starvation protein B</fullName>
    </submittedName>
</protein>
<dbReference type="NCBIfam" id="NF008764">
    <property type="entry name" value="PRK11798.1-4"/>
    <property type="match status" value="1"/>
</dbReference>
<name>A0A139SXX6_9GAMM</name>
<dbReference type="GO" id="GO:0005829">
    <property type="term" value="C:cytosol"/>
    <property type="evidence" value="ECO:0007669"/>
    <property type="project" value="TreeGrafter"/>
</dbReference>
<dbReference type="SUPFAM" id="SSF101738">
    <property type="entry name" value="SspB-like"/>
    <property type="match status" value="1"/>
</dbReference>
<comment type="caution">
    <text evidence="2">The sequence shown here is derived from an EMBL/GenBank/DDBJ whole genome shotgun (WGS) entry which is preliminary data.</text>
</comment>
<dbReference type="Pfam" id="PF04386">
    <property type="entry name" value="SspB"/>
    <property type="match status" value="1"/>
</dbReference>
<gene>
    <name evidence="2" type="ORF">AXE65_08515</name>
</gene>
<dbReference type="OrthoDB" id="9797358at2"/>
<dbReference type="EMBL" id="LSZO01000005">
    <property type="protein sequence ID" value="KXU39449.1"/>
    <property type="molecule type" value="Genomic_DNA"/>
</dbReference>
<organism evidence="2 3">
    <name type="scientific">Ventosimonas gracilis</name>
    <dbReference type="NCBI Taxonomy" id="1680762"/>
    <lineage>
        <taxon>Bacteria</taxon>
        <taxon>Pseudomonadati</taxon>
        <taxon>Pseudomonadota</taxon>
        <taxon>Gammaproteobacteria</taxon>
        <taxon>Pseudomonadales</taxon>
        <taxon>Ventosimonadaceae</taxon>
        <taxon>Ventosimonas</taxon>
    </lineage>
</organism>
<dbReference type="PANTHER" id="PTHR37486:SF1">
    <property type="entry name" value="STRINGENT STARVATION PROTEIN B"/>
    <property type="match status" value="1"/>
</dbReference>
<keyword evidence="3" id="KW-1185">Reference proteome</keyword>
<dbReference type="PIRSF" id="PIRSF005276">
    <property type="entry name" value="SspB"/>
    <property type="match status" value="1"/>
</dbReference>
<sequence length="131" mass="14385">MTSSRPYIIRALYEWILDNNCTPHILVNAEYAGIQIPAGFTKNGQITLNLSPSAVRHLHADNEALSFEGRFAGVAYRLYIPVGAVLAIYAREDGQGMAFNQEPAPTPTDEDPPPTDKPPRPSGRPTLRVVK</sequence>
<dbReference type="RefSeq" id="WP_068386440.1">
    <property type="nucleotide sequence ID" value="NZ_LSZO01000005.1"/>
</dbReference>
<dbReference type="Gene3D" id="2.30.30.220">
    <property type="entry name" value="SspB-like"/>
    <property type="match status" value="1"/>
</dbReference>
<dbReference type="PANTHER" id="PTHR37486">
    <property type="entry name" value="STRINGENT STARVATION PROTEIN B"/>
    <property type="match status" value="1"/>
</dbReference>
<dbReference type="AlphaFoldDB" id="A0A139SXX6"/>
<accession>A0A139SXX6</accession>
<dbReference type="InterPro" id="IPR007481">
    <property type="entry name" value="SspB"/>
</dbReference>
<dbReference type="InterPro" id="IPR036760">
    <property type="entry name" value="SspB-like_sf"/>
</dbReference>
<evidence type="ECO:0000256" key="1">
    <source>
        <dbReference type="SAM" id="MobiDB-lite"/>
    </source>
</evidence>
<dbReference type="GO" id="GO:0005840">
    <property type="term" value="C:ribosome"/>
    <property type="evidence" value="ECO:0007669"/>
    <property type="project" value="TreeGrafter"/>
</dbReference>